<evidence type="ECO:0000313" key="1">
    <source>
        <dbReference type="EMBL" id="CAG6397866.1"/>
    </source>
</evidence>
<accession>A0A9W4E1S7</accession>
<dbReference type="EMBL" id="CAJSLV010000092">
    <property type="protein sequence ID" value="CAG6397866.1"/>
    <property type="molecule type" value="Genomic_DNA"/>
</dbReference>
<organism evidence="1 2">
    <name type="scientific">Actinacidiphila cocklensis</name>
    <dbReference type="NCBI Taxonomy" id="887465"/>
    <lineage>
        <taxon>Bacteria</taxon>
        <taxon>Bacillati</taxon>
        <taxon>Actinomycetota</taxon>
        <taxon>Actinomycetes</taxon>
        <taxon>Kitasatosporales</taxon>
        <taxon>Streptomycetaceae</taxon>
        <taxon>Actinacidiphila</taxon>
    </lineage>
</organism>
<proteinExistence type="predicted"/>
<sequence>MGAMNPSLPLYVAELLAKTPKIKVIKELRSLTGFSLETAVGFCNAVEGRRFLREEVPPEFGGGSLVSRIRLLQTDEDPFTAVRLVQEETGMTMIEARKFLAALDERTA</sequence>
<keyword evidence="2" id="KW-1185">Reference proteome</keyword>
<comment type="caution">
    <text evidence="1">The sequence shown here is derived from an EMBL/GenBank/DDBJ whole genome shotgun (WGS) entry which is preliminary data.</text>
</comment>
<name>A0A9W4E1S7_9ACTN</name>
<dbReference type="Proteomes" id="UP001152519">
    <property type="component" value="Unassembled WGS sequence"/>
</dbReference>
<reference evidence="1" key="1">
    <citation type="submission" date="2021-05" db="EMBL/GenBank/DDBJ databases">
        <authorList>
            <person name="Arsene-Ploetze F."/>
        </authorList>
    </citation>
    <scope>NUCLEOTIDE SEQUENCE</scope>
    <source>
        <strain evidence="1">DSM 42138</strain>
    </source>
</reference>
<dbReference type="AlphaFoldDB" id="A0A9W4E1S7"/>
<gene>
    <name evidence="1" type="ORF">SCOCK_60199</name>
</gene>
<evidence type="ECO:0000313" key="2">
    <source>
        <dbReference type="Proteomes" id="UP001152519"/>
    </source>
</evidence>
<protein>
    <submittedName>
        <fullName evidence="1">Uncharacterized protein</fullName>
    </submittedName>
</protein>